<keyword evidence="3" id="KW-1185">Reference proteome</keyword>
<reference evidence="2 4" key="1">
    <citation type="submission" date="2016-10" db="EMBL/GenBank/DDBJ databases">
        <authorList>
            <person name="de Groot N.N."/>
        </authorList>
    </citation>
    <scope>NUCLEOTIDE SEQUENCE [LARGE SCALE GENOMIC DNA]</scope>
    <source>
        <strain evidence="2 4">DSM 381</strain>
    </source>
</reference>
<protein>
    <submittedName>
        <fullName evidence="2">Uncharacterized protein</fullName>
    </submittedName>
</protein>
<reference evidence="1 3" key="2">
    <citation type="submission" date="2016-10" db="EMBL/GenBank/DDBJ databases">
        <authorList>
            <person name="Varghese N."/>
            <person name="Submissions S."/>
        </authorList>
    </citation>
    <scope>NUCLEOTIDE SEQUENCE [LARGE SCALE GENOMIC DNA]</scope>
    <source>
        <strain evidence="1 3">DSM 282</strain>
    </source>
</reference>
<dbReference type="EMBL" id="FOKJ01000073">
    <property type="protein sequence ID" value="SFB53344.1"/>
    <property type="molecule type" value="Genomic_DNA"/>
</dbReference>
<accession>A0A1I4HDU0</accession>
<evidence type="ECO:0000313" key="1">
    <source>
        <dbReference type="EMBL" id="SFB53344.1"/>
    </source>
</evidence>
<sequence>MVQQPVEHGRRERLEGNRLHWVNGRLRVRIMLPFVTMLLYVV</sequence>
<gene>
    <name evidence="1" type="ORF">SAMN04244571_03580</name>
    <name evidence="2" type="ORF">SAMN04244574_04192</name>
</gene>
<proteinExistence type="predicted"/>
<evidence type="ECO:0000313" key="4">
    <source>
        <dbReference type="Proteomes" id="UP000199579"/>
    </source>
</evidence>
<dbReference type="EMBL" id="FOSX01000112">
    <property type="protein sequence ID" value="SFL39681.1"/>
    <property type="molecule type" value="Genomic_DNA"/>
</dbReference>
<dbReference type="AlphaFoldDB" id="A0A1I4HDU0"/>
<evidence type="ECO:0000313" key="2">
    <source>
        <dbReference type="EMBL" id="SFL39681.1"/>
    </source>
</evidence>
<dbReference type="Proteomes" id="UP000198861">
    <property type="component" value="Unassembled WGS sequence"/>
</dbReference>
<organism evidence="2 4">
    <name type="scientific">Azotobacter beijerinckii</name>
    <dbReference type="NCBI Taxonomy" id="170623"/>
    <lineage>
        <taxon>Bacteria</taxon>
        <taxon>Pseudomonadati</taxon>
        <taxon>Pseudomonadota</taxon>
        <taxon>Gammaproteobacteria</taxon>
        <taxon>Pseudomonadales</taxon>
        <taxon>Pseudomonadaceae</taxon>
        <taxon>Azotobacter</taxon>
    </lineage>
</organism>
<name>A0A1I4HDU0_9GAMM</name>
<dbReference type="Proteomes" id="UP000199579">
    <property type="component" value="Unassembled WGS sequence"/>
</dbReference>
<evidence type="ECO:0000313" key="3">
    <source>
        <dbReference type="Proteomes" id="UP000198861"/>
    </source>
</evidence>